<keyword evidence="4 8" id="KW-0812">Transmembrane</keyword>
<evidence type="ECO:0000259" key="10">
    <source>
        <dbReference type="Pfam" id="PF00909"/>
    </source>
</evidence>
<feature type="transmembrane region" description="Helical" evidence="8">
    <location>
        <begin position="243"/>
        <end position="268"/>
    </location>
</feature>
<organism evidence="11 12">
    <name type="scientific">Aureococcus anophagefferens</name>
    <name type="common">Harmful bloom alga</name>
    <dbReference type="NCBI Taxonomy" id="44056"/>
    <lineage>
        <taxon>Eukaryota</taxon>
        <taxon>Sar</taxon>
        <taxon>Stramenopiles</taxon>
        <taxon>Ochrophyta</taxon>
        <taxon>Pelagophyceae</taxon>
        <taxon>Pelagomonadales</taxon>
        <taxon>Pelagomonadaceae</taxon>
        <taxon>Aureococcus</taxon>
    </lineage>
</organism>
<dbReference type="InterPro" id="IPR029020">
    <property type="entry name" value="Ammonium/urea_transptr"/>
</dbReference>
<feature type="transmembrane region" description="Helical" evidence="8">
    <location>
        <begin position="176"/>
        <end position="195"/>
    </location>
</feature>
<feature type="transmembrane region" description="Helical" evidence="8">
    <location>
        <begin position="408"/>
        <end position="428"/>
    </location>
</feature>
<evidence type="ECO:0000313" key="11">
    <source>
        <dbReference type="EMBL" id="KAK7253441.1"/>
    </source>
</evidence>
<dbReference type="SUPFAM" id="SSF111352">
    <property type="entry name" value="Ammonium transporter"/>
    <property type="match status" value="2"/>
</dbReference>
<comment type="similarity">
    <text evidence="2 8">Belongs to the ammonia transporter channel (TC 1.A.11.2) family.</text>
</comment>
<feature type="region of interest" description="Disordered" evidence="9">
    <location>
        <begin position="94"/>
        <end position="123"/>
    </location>
</feature>
<evidence type="ECO:0000256" key="2">
    <source>
        <dbReference type="ARBA" id="ARBA00005887"/>
    </source>
</evidence>
<gene>
    <name evidence="11" type="primary">AMT2</name>
    <name evidence="11" type="ORF">SO694_0000185</name>
</gene>
<keyword evidence="6 8" id="KW-0472">Membrane</keyword>
<reference evidence="11 12" key="1">
    <citation type="submission" date="2024-03" db="EMBL/GenBank/DDBJ databases">
        <title>Aureococcus anophagefferens CCMP1851 and Kratosvirus quantuckense: Draft genome of a second virus-susceptible host strain in the model system.</title>
        <authorList>
            <person name="Chase E."/>
            <person name="Truchon A.R."/>
            <person name="Schepens W."/>
            <person name="Wilhelm S.W."/>
        </authorList>
    </citation>
    <scope>NUCLEOTIDE SEQUENCE [LARGE SCALE GENOMIC DNA]</scope>
    <source>
        <strain evidence="11 12">CCMP1851</strain>
    </source>
</reference>
<evidence type="ECO:0000256" key="6">
    <source>
        <dbReference type="ARBA" id="ARBA00023136"/>
    </source>
</evidence>
<feature type="transmembrane region" description="Helical" evidence="8">
    <location>
        <begin position="202"/>
        <end position="223"/>
    </location>
</feature>
<dbReference type="Gene3D" id="1.10.3430.10">
    <property type="entry name" value="Ammonium transporter AmtB like domains"/>
    <property type="match status" value="2"/>
</dbReference>
<dbReference type="EMBL" id="JBBJCI010000035">
    <property type="protein sequence ID" value="KAK7253441.1"/>
    <property type="molecule type" value="Genomic_DNA"/>
</dbReference>
<dbReference type="NCBIfam" id="TIGR00836">
    <property type="entry name" value="amt"/>
    <property type="match status" value="1"/>
</dbReference>
<feature type="transmembrane region" description="Helical" evidence="8">
    <location>
        <begin position="448"/>
        <end position="476"/>
    </location>
</feature>
<name>A0ABR1GCA6_AURAN</name>
<keyword evidence="12" id="KW-1185">Reference proteome</keyword>
<feature type="transmembrane region" description="Helical" evidence="8">
    <location>
        <begin position="133"/>
        <end position="156"/>
    </location>
</feature>
<keyword evidence="7 8" id="KW-0924">Ammonia transport</keyword>
<dbReference type="Proteomes" id="UP001363151">
    <property type="component" value="Unassembled WGS sequence"/>
</dbReference>
<keyword evidence="5 8" id="KW-1133">Transmembrane helix</keyword>
<feature type="transmembrane region" description="Helical" evidence="8">
    <location>
        <begin position="288"/>
        <end position="305"/>
    </location>
</feature>
<evidence type="ECO:0000313" key="12">
    <source>
        <dbReference type="Proteomes" id="UP001363151"/>
    </source>
</evidence>
<dbReference type="PANTHER" id="PTHR11730:SF6">
    <property type="entry name" value="AMMONIUM TRANSPORTER"/>
    <property type="match status" value="1"/>
</dbReference>
<keyword evidence="3 8" id="KW-0813">Transport</keyword>
<comment type="caution">
    <text evidence="8">Lacks conserved residue(s) required for the propagation of feature annotation.</text>
</comment>
<evidence type="ECO:0000256" key="1">
    <source>
        <dbReference type="ARBA" id="ARBA00004141"/>
    </source>
</evidence>
<feature type="domain" description="Ammonium transporter AmtB-like" evidence="10">
    <location>
        <begin position="135"/>
        <end position="503"/>
    </location>
</feature>
<proteinExistence type="inferred from homology"/>
<evidence type="ECO:0000256" key="9">
    <source>
        <dbReference type="SAM" id="MobiDB-lite"/>
    </source>
</evidence>
<comment type="subcellular location">
    <subcellularLocation>
        <location evidence="8">Cell membrane</location>
        <topology evidence="8">Multi-pass membrane protein</topology>
    </subcellularLocation>
    <subcellularLocation>
        <location evidence="1">Membrane</location>
        <topology evidence="1">Multi-pass membrane protein</topology>
    </subcellularLocation>
</comment>
<evidence type="ECO:0000256" key="3">
    <source>
        <dbReference type="ARBA" id="ARBA00022448"/>
    </source>
</evidence>
<feature type="compositionally biased region" description="Basic and acidic residues" evidence="9">
    <location>
        <begin position="99"/>
        <end position="123"/>
    </location>
</feature>
<feature type="transmembrane region" description="Helical" evidence="8">
    <location>
        <begin position="375"/>
        <end position="396"/>
    </location>
</feature>
<accession>A0ABR1GCA6</accession>
<evidence type="ECO:0000256" key="8">
    <source>
        <dbReference type="RuleBase" id="RU362002"/>
    </source>
</evidence>
<dbReference type="PANTHER" id="PTHR11730">
    <property type="entry name" value="AMMONIUM TRANSPORTER"/>
    <property type="match status" value="1"/>
</dbReference>
<sequence>MVLTDDELAQITALIGDDAVASGADVHWLLYCGVLVFLMQAGFAMLCAGCAARVPHVRIAPRGRPACERPALARARTVEVATRRSSSAAIEARAVGARAPDERETDPAQVHPREERAEYPAEEPHGRVRRRDAWFWATGYAFAYGSDSSGGNWFIGGNKYFFLSNGYEGDSGFHDWFFQFAFAATAATIVSGAVAERCSMGAYAGYSAVLTGFVYPVVVHWIWSGDGFLTAFVPEGKTAWLKVGVVDFAGCGVVHMVGGAAAGIGAAILGPRLGRFGPNAKPINGHSMPLVVLGTFLLWVGWYGFNPGSTLCIVGCDAVAAKVAVTTTLAAAAGGLTNLFLHYALSHVYDVGEMCNGVLAGLVSITSACAVVEPWAAVVIGFVGAFVYTGGSFLLVKLEIDDAVNATPVHYFAGAWGLLAPALFARPYNMRAAYGNADRAGLFYTGDGSMLACQVVALLLITAWVAATMTPFFLLMNALGIFRVSREFEEAGLDESKHGGSAYGIEFKDLKEVEMQIKTELDA</sequence>
<dbReference type="InterPro" id="IPR001905">
    <property type="entry name" value="Ammonium_transpt"/>
</dbReference>
<evidence type="ECO:0000256" key="5">
    <source>
        <dbReference type="ARBA" id="ARBA00022989"/>
    </source>
</evidence>
<evidence type="ECO:0000256" key="4">
    <source>
        <dbReference type="ARBA" id="ARBA00022692"/>
    </source>
</evidence>
<protein>
    <recommendedName>
        <fullName evidence="8">Ammonium transporter</fullName>
    </recommendedName>
</protein>
<evidence type="ECO:0000256" key="7">
    <source>
        <dbReference type="ARBA" id="ARBA00023177"/>
    </source>
</evidence>
<dbReference type="InterPro" id="IPR024041">
    <property type="entry name" value="NH4_transpt_AmtB-like_dom"/>
</dbReference>
<feature type="transmembrane region" description="Helical" evidence="8">
    <location>
        <begin position="28"/>
        <end position="52"/>
    </location>
</feature>
<comment type="caution">
    <text evidence="11">The sequence shown here is derived from an EMBL/GenBank/DDBJ whole genome shotgun (WGS) entry which is preliminary data.</text>
</comment>
<dbReference type="Pfam" id="PF00909">
    <property type="entry name" value="Ammonium_transp"/>
    <property type="match status" value="1"/>
</dbReference>